<comment type="caution">
    <text evidence="1">The sequence shown here is derived from an EMBL/GenBank/DDBJ whole genome shotgun (WGS) entry which is preliminary data.</text>
</comment>
<keyword evidence="2" id="KW-1185">Reference proteome</keyword>
<accession>A0ABN2RMZ7</accession>
<dbReference type="EMBL" id="BAAAPU010000003">
    <property type="protein sequence ID" value="GAA1971554.1"/>
    <property type="molecule type" value="Genomic_DNA"/>
</dbReference>
<dbReference type="RefSeq" id="WP_344058910.1">
    <property type="nucleotide sequence ID" value="NZ_BAAAPU010000003.1"/>
</dbReference>
<reference evidence="1 2" key="1">
    <citation type="journal article" date="2019" name="Int. J. Syst. Evol. Microbiol.">
        <title>The Global Catalogue of Microorganisms (GCM) 10K type strain sequencing project: providing services to taxonomists for standard genome sequencing and annotation.</title>
        <authorList>
            <consortium name="The Broad Institute Genomics Platform"/>
            <consortium name="The Broad Institute Genome Sequencing Center for Infectious Disease"/>
            <person name="Wu L."/>
            <person name="Ma J."/>
        </authorList>
    </citation>
    <scope>NUCLEOTIDE SEQUENCE [LARGE SCALE GENOMIC DNA]</scope>
    <source>
        <strain evidence="1 2">JCM 15628</strain>
    </source>
</reference>
<name>A0ABN2RMZ7_9MICO</name>
<protein>
    <submittedName>
        <fullName evidence="1">Uncharacterized protein</fullName>
    </submittedName>
</protein>
<proteinExistence type="predicted"/>
<sequence length="73" mass="8291">MIHQHNDVWQFIGDTKGTEENVQVLHFSHLLELDASLSQVLRLQPGGLITRMPIGWATLRFATDEAMDEYLGV</sequence>
<evidence type="ECO:0000313" key="1">
    <source>
        <dbReference type="EMBL" id="GAA1971554.1"/>
    </source>
</evidence>
<dbReference type="Proteomes" id="UP001500013">
    <property type="component" value="Unassembled WGS sequence"/>
</dbReference>
<gene>
    <name evidence="1" type="ORF">GCM10009817_09450</name>
</gene>
<organism evidence="1 2">
    <name type="scientific">Terrabacter lapilli</name>
    <dbReference type="NCBI Taxonomy" id="436231"/>
    <lineage>
        <taxon>Bacteria</taxon>
        <taxon>Bacillati</taxon>
        <taxon>Actinomycetota</taxon>
        <taxon>Actinomycetes</taxon>
        <taxon>Micrococcales</taxon>
        <taxon>Intrasporangiaceae</taxon>
        <taxon>Terrabacter</taxon>
    </lineage>
</organism>
<evidence type="ECO:0000313" key="2">
    <source>
        <dbReference type="Proteomes" id="UP001500013"/>
    </source>
</evidence>